<dbReference type="AlphaFoldDB" id="A0A2N3N5S2"/>
<sequence>MADLDEKAKAERMAAMRKKARAEALKKQKAKKEAKKDGKGAKATKADEKPADEASSAATPDPDRGKADVAVEDAPADTPEQPISPTQETASLAQQSKMRSSSFRKGSISGPLSPGLSSPDGTTAPEIYRKHVARIEELEKENDRINKELADSDRRRKKAEEELEELREADSPTKESSGGKDEIEKLKSQVASLERQNAQLQQQVSRTKHGKDASSADLEEQLASKTATIESMELELSKLRATLDRQASGTSPEKEQITALEEKLARAERAAASAQRELGDLRRNLDRTAEKAVRDSSERTSVETKLRTVEHDLADQLAVRADLETKVDALEQKVATLTTLHREQDSRSQALRRERERIDTEVTELRAKVEQLESEKAKLRARRSLDGGIDDDAVDELENEGRSTLEKRIRELEAENHDLRRGIWKDKRRELEGGEHNVSFQDVDLGSGGMRSPGHKKHHAGGGIGDFITSGINALTGADDDGFLSDGDDMEFDESAFRKAQAEENARRLERIKEVKRGLKNWVGWRLDLIENRRGGGEGVGEIFEI</sequence>
<feature type="compositionally biased region" description="Polar residues" evidence="1">
    <location>
        <begin position="189"/>
        <end position="205"/>
    </location>
</feature>
<evidence type="ECO:0000313" key="2">
    <source>
        <dbReference type="EMBL" id="PKS07776.1"/>
    </source>
</evidence>
<reference evidence="2 3" key="1">
    <citation type="journal article" date="2017" name="G3 (Bethesda)">
        <title>First Draft Genome Sequence of the Pathogenic Fungus Lomentospora prolificans (Formerly Scedosporium prolificans).</title>
        <authorList>
            <person name="Luo R."/>
            <person name="Zimin A."/>
            <person name="Workman R."/>
            <person name="Fan Y."/>
            <person name="Pertea G."/>
            <person name="Grossman N."/>
            <person name="Wear M.P."/>
            <person name="Jia B."/>
            <person name="Miller H."/>
            <person name="Casadevall A."/>
            <person name="Timp W."/>
            <person name="Zhang S.X."/>
            <person name="Salzberg S.L."/>
        </authorList>
    </citation>
    <scope>NUCLEOTIDE SEQUENCE [LARGE SCALE GENOMIC DNA]</scope>
    <source>
        <strain evidence="2 3">JHH-5317</strain>
    </source>
</reference>
<evidence type="ECO:0008006" key="4">
    <source>
        <dbReference type="Google" id="ProtNLM"/>
    </source>
</evidence>
<keyword evidence="3" id="KW-1185">Reference proteome</keyword>
<comment type="caution">
    <text evidence="2">The sequence shown here is derived from an EMBL/GenBank/DDBJ whole genome shotgun (WGS) entry which is preliminary data.</text>
</comment>
<dbReference type="PANTHER" id="PTHR45615">
    <property type="entry name" value="MYOSIN HEAVY CHAIN, NON-MUSCLE"/>
    <property type="match status" value="1"/>
</dbReference>
<proteinExistence type="predicted"/>
<dbReference type="VEuPathDB" id="FungiDB:jhhlp_006384"/>
<dbReference type="Gene3D" id="1.20.5.1160">
    <property type="entry name" value="Vasodilator-stimulated phosphoprotein"/>
    <property type="match status" value="1"/>
</dbReference>
<evidence type="ECO:0000313" key="3">
    <source>
        <dbReference type="Proteomes" id="UP000233524"/>
    </source>
</evidence>
<name>A0A2N3N5S2_9PEZI</name>
<evidence type="ECO:0000256" key="1">
    <source>
        <dbReference type="SAM" id="MobiDB-lite"/>
    </source>
</evidence>
<organism evidence="2 3">
    <name type="scientific">Lomentospora prolificans</name>
    <dbReference type="NCBI Taxonomy" id="41688"/>
    <lineage>
        <taxon>Eukaryota</taxon>
        <taxon>Fungi</taxon>
        <taxon>Dikarya</taxon>
        <taxon>Ascomycota</taxon>
        <taxon>Pezizomycotina</taxon>
        <taxon>Sordariomycetes</taxon>
        <taxon>Hypocreomycetidae</taxon>
        <taxon>Microascales</taxon>
        <taxon>Microascaceae</taxon>
        <taxon>Lomentospora</taxon>
    </lineage>
</organism>
<feature type="compositionally biased region" description="Basic and acidic residues" evidence="1">
    <location>
        <begin position="1"/>
        <end position="14"/>
    </location>
</feature>
<dbReference type="PANTHER" id="PTHR45615:SF80">
    <property type="entry name" value="GRIP DOMAIN-CONTAINING PROTEIN"/>
    <property type="match status" value="1"/>
</dbReference>
<accession>A0A2N3N5S2</accession>
<feature type="region of interest" description="Disordered" evidence="1">
    <location>
        <begin position="275"/>
        <end position="303"/>
    </location>
</feature>
<feature type="compositionally biased region" description="Basic and acidic residues" evidence="1">
    <location>
        <begin position="127"/>
        <end position="187"/>
    </location>
</feature>
<dbReference type="InParanoid" id="A0A2N3N5S2"/>
<dbReference type="OrthoDB" id="5413982at2759"/>
<dbReference type="EMBL" id="NLAX01000701">
    <property type="protein sequence ID" value="PKS07776.1"/>
    <property type="molecule type" value="Genomic_DNA"/>
</dbReference>
<dbReference type="STRING" id="41688.A0A2N3N5S2"/>
<gene>
    <name evidence="2" type="ORF">jhhlp_006384</name>
</gene>
<feature type="compositionally biased region" description="Basic and acidic residues" evidence="1">
    <location>
        <begin position="34"/>
        <end position="52"/>
    </location>
</feature>
<feature type="region of interest" description="Disordered" evidence="1">
    <location>
        <begin position="1"/>
        <end position="224"/>
    </location>
</feature>
<feature type="compositionally biased region" description="Polar residues" evidence="1">
    <location>
        <begin position="81"/>
        <end position="104"/>
    </location>
</feature>
<feature type="compositionally biased region" description="Low complexity" evidence="1">
    <location>
        <begin position="106"/>
        <end position="119"/>
    </location>
</feature>
<protein>
    <recommendedName>
        <fullName evidence="4">M protein repeat protein</fullName>
    </recommendedName>
</protein>
<feature type="compositionally biased region" description="Basic and acidic residues" evidence="1">
    <location>
        <begin position="277"/>
        <end position="303"/>
    </location>
</feature>
<dbReference type="Proteomes" id="UP000233524">
    <property type="component" value="Unassembled WGS sequence"/>
</dbReference>